<comment type="caution">
    <text evidence="2">The sequence shown here is derived from an EMBL/GenBank/DDBJ whole genome shotgun (WGS) entry which is preliminary data.</text>
</comment>
<feature type="transmembrane region" description="Helical" evidence="1">
    <location>
        <begin position="85"/>
        <end position="111"/>
    </location>
</feature>
<feature type="transmembrane region" description="Helical" evidence="1">
    <location>
        <begin position="197"/>
        <end position="215"/>
    </location>
</feature>
<reference evidence="3" key="1">
    <citation type="journal article" date="2019" name="Int. J. Syst. Evol. Microbiol.">
        <title>The Global Catalogue of Microorganisms (GCM) 10K type strain sequencing project: providing services to taxonomists for standard genome sequencing and annotation.</title>
        <authorList>
            <consortium name="The Broad Institute Genomics Platform"/>
            <consortium name="The Broad Institute Genome Sequencing Center for Infectious Disease"/>
            <person name="Wu L."/>
            <person name="Ma J."/>
        </authorList>
    </citation>
    <scope>NUCLEOTIDE SEQUENCE [LARGE SCALE GENOMIC DNA]</scope>
    <source>
        <strain evidence="3">JCM 16548</strain>
    </source>
</reference>
<keyword evidence="3" id="KW-1185">Reference proteome</keyword>
<sequence length="235" mass="24779">MRVAMPQLLGSSARRLGIVSASVTVLLSLAYAVPLTAGLMSLPSPDAPIGEPWFAMMEILIIISMPAMVAMMIAIHAWAAPSRKVFAAVGVVFMALTTVVTSSVHFVILTVSHRAELLGQPWLQPALSFRWLSVTYALDILAWDVFFAIAVLSAAVVFSGDRLARCVRLVLIVSGVLARTGLAGIVLDGAHVRNIGIAGYAGVFPVAALLLVIVFHRAGAAPTGALRDESRAVLV</sequence>
<dbReference type="Proteomes" id="UP001500051">
    <property type="component" value="Unassembled WGS sequence"/>
</dbReference>
<proteinExistence type="predicted"/>
<evidence type="ECO:0000313" key="3">
    <source>
        <dbReference type="Proteomes" id="UP001500051"/>
    </source>
</evidence>
<feature type="transmembrane region" description="Helical" evidence="1">
    <location>
        <begin position="56"/>
        <end position="78"/>
    </location>
</feature>
<keyword evidence="1" id="KW-1133">Transmembrane helix</keyword>
<keyword evidence="1" id="KW-0812">Transmembrane</keyword>
<feature type="transmembrane region" description="Helical" evidence="1">
    <location>
        <begin position="169"/>
        <end position="191"/>
    </location>
</feature>
<keyword evidence="1" id="KW-0472">Membrane</keyword>
<protein>
    <recommendedName>
        <fullName evidence="4">DUF4386 family protein</fullName>
    </recommendedName>
</protein>
<gene>
    <name evidence="2" type="ORF">GCM10022204_15530</name>
</gene>
<name>A0ABP7D6D0_9ACTN</name>
<dbReference type="EMBL" id="BAAAYX010000003">
    <property type="protein sequence ID" value="GAA3699787.1"/>
    <property type="molecule type" value="Genomic_DNA"/>
</dbReference>
<evidence type="ECO:0000313" key="2">
    <source>
        <dbReference type="EMBL" id="GAA3699787.1"/>
    </source>
</evidence>
<accession>A0ABP7D6D0</accession>
<evidence type="ECO:0000256" key="1">
    <source>
        <dbReference type="SAM" id="Phobius"/>
    </source>
</evidence>
<organism evidence="2 3">
    <name type="scientific">Microlunatus aurantiacus</name>
    <dbReference type="NCBI Taxonomy" id="446786"/>
    <lineage>
        <taxon>Bacteria</taxon>
        <taxon>Bacillati</taxon>
        <taxon>Actinomycetota</taxon>
        <taxon>Actinomycetes</taxon>
        <taxon>Propionibacteriales</taxon>
        <taxon>Propionibacteriaceae</taxon>
        <taxon>Microlunatus</taxon>
    </lineage>
</organism>
<feature type="transmembrane region" description="Helical" evidence="1">
    <location>
        <begin position="131"/>
        <end position="157"/>
    </location>
</feature>
<evidence type="ECO:0008006" key="4">
    <source>
        <dbReference type="Google" id="ProtNLM"/>
    </source>
</evidence>